<organism evidence="8 9">
    <name type="scientific">Hyphomicrobium album</name>
    <dbReference type="NCBI Taxonomy" id="2665159"/>
    <lineage>
        <taxon>Bacteria</taxon>
        <taxon>Pseudomonadati</taxon>
        <taxon>Pseudomonadota</taxon>
        <taxon>Alphaproteobacteria</taxon>
        <taxon>Hyphomicrobiales</taxon>
        <taxon>Hyphomicrobiaceae</taxon>
        <taxon>Hyphomicrobium</taxon>
    </lineage>
</organism>
<dbReference type="RefSeq" id="WP_154740715.1">
    <property type="nucleotide sequence ID" value="NZ_WMBQ01000002.1"/>
</dbReference>
<dbReference type="InterPro" id="IPR013325">
    <property type="entry name" value="RNA_pol_sigma_r2"/>
</dbReference>
<dbReference type="InterPro" id="IPR013324">
    <property type="entry name" value="RNA_pol_sigma_r3/r4-like"/>
</dbReference>
<accession>A0A6I3KSC8</accession>
<dbReference type="InterPro" id="IPR014284">
    <property type="entry name" value="RNA_pol_sigma-70_dom"/>
</dbReference>
<dbReference type="GO" id="GO:0006352">
    <property type="term" value="P:DNA-templated transcription initiation"/>
    <property type="evidence" value="ECO:0007669"/>
    <property type="project" value="InterPro"/>
</dbReference>
<keyword evidence="2" id="KW-0805">Transcription regulation</keyword>
<evidence type="ECO:0000259" key="7">
    <source>
        <dbReference type="Pfam" id="PF08281"/>
    </source>
</evidence>
<dbReference type="PANTHER" id="PTHR43133">
    <property type="entry name" value="RNA POLYMERASE ECF-TYPE SIGMA FACTO"/>
    <property type="match status" value="1"/>
</dbReference>
<keyword evidence="5" id="KW-0804">Transcription</keyword>
<evidence type="ECO:0000256" key="2">
    <source>
        <dbReference type="ARBA" id="ARBA00023015"/>
    </source>
</evidence>
<dbReference type="Gene3D" id="1.10.10.10">
    <property type="entry name" value="Winged helix-like DNA-binding domain superfamily/Winged helix DNA-binding domain"/>
    <property type="match status" value="1"/>
</dbReference>
<dbReference type="InterPro" id="IPR036388">
    <property type="entry name" value="WH-like_DNA-bd_sf"/>
</dbReference>
<dbReference type="GO" id="GO:0016987">
    <property type="term" value="F:sigma factor activity"/>
    <property type="evidence" value="ECO:0007669"/>
    <property type="project" value="UniProtKB-KW"/>
</dbReference>
<reference evidence="8 9" key="1">
    <citation type="submission" date="2019-11" db="EMBL/GenBank/DDBJ databases">
        <title>Identification of a novel strain.</title>
        <authorList>
            <person name="Xu Q."/>
            <person name="Wang G."/>
        </authorList>
    </citation>
    <scope>NUCLEOTIDE SEQUENCE [LARGE SCALE GENOMIC DNA]</scope>
    <source>
        <strain evidence="9">xq</strain>
    </source>
</reference>
<dbReference type="Proteomes" id="UP000440694">
    <property type="component" value="Unassembled WGS sequence"/>
</dbReference>
<feature type="domain" description="RNA polymerase sigma factor 70 region 4 type 2" evidence="7">
    <location>
        <begin position="121"/>
        <end position="173"/>
    </location>
</feature>
<comment type="similarity">
    <text evidence="1">Belongs to the sigma-70 factor family. ECF subfamily.</text>
</comment>
<dbReference type="InterPro" id="IPR039425">
    <property type="entry name" value="RNA_pol_sigma-70-like"/>
</dbReference>
<sequence>MGAEAREDAALVAAAAHGDAAAFRTLVDRHLAGVLAVARRMLRDDAEAEDVAQETMLRLWRSADGLEVGPPGLRPWLRRVVSNLCVDRMRSGKRLRVTDEVPEQIEPATQHSQLEAQDTSERVEAALRALPDRQRLALTLFHYEGLSQIEVGKAMGISDEAVESLLARARRTLKAALRDQLSELLADSHYE</sequence>
<evidence type="ECO:0000259" key="6">
    <source>
        <dbReference type="Pfam" id="PF04542"/>
    </source>
</evidence>
<feature type="domain" description="RNA polymerase sigma-70 region 2" evidence="6">
    <location>
        <begin position="26"/>
        <end position="94"/>
    </location>
</feature>
<evidence type="ECO:0000256" key="4">
    <source>
        <dbReference type="ARBA" id="ARBA00023125"/>
    </source>
</evidence>
<dbReference type="CDD" id="cd06171">
    <property type="entry name" value="Sigma70_r4"/>
    <property type="match status" value="1"/>
</dbReference>
<dbReference type="InterPro" id="IPR013249">
    <property type="entry name" value="RNA_pol_sigma70_r4_t2"/>
</dbReference>
<comment type="caution">
    <text evidence="8">The sequence shown here is derived from an EMBL/GenBank/DDBJ whole genome shotgun (WGS) entry which is preliminary data.</text>
</comment>
<dbReference type="SUPFAM" id="SSF88659">
    <property type="entry name" value="Sigma3 and sigma4 domains of RNA polymerase sigma factors"/>
    <property type="match status" value="1"/>
</dbReference>
<dbReference type="GO" id="GO:0003677">
    <property type="term" value="F:DNA binding"/>
    <property type="evidence" value="ECO:0007669"/>
    <property type="project" value="UniProtKB-KW"/>
</dbReference>
<dbReference type="NCBIfam" id="TIGR02937">
    <property type="entry name" value="sigma70-ECF"/>
    <property type="match status" value="1"/>
</dbReference>
<keyword evidence="9" id="KW-1185">Reference proteome</keyword>
<proteinExistence type="inferred from homology"/>
<dbReference type="PANTHER" id="PTHR43133:SF8">
    <property type="entry name" value="RNA POLYMERASE SIGMA FACTOR HI_1459-RELATED"/>
    <property type="match status" value="1"/>
</dbReference>
<dbReference type="SUPFAM" id="SSF88946">
    <property type="entry name" value="Sigma2 domain of RNA polymerase sigma factors"/>
    <property type="match status" value="1"/>
</dbReference>
<evidence type="ECO:0000256" key="5">
    <source>
        <dbReference type="ARBA" id="ARBA00023163"/>
    </source>
</evidence>
<protein>
    <submittedName>
        <fullName evidence="8">Sigma-70 family RNA polymerase sigma factor</fullName>
    </submittedName>
</protein>
<gene>
    <name evidence="8" type="ORF">GIW81_18200</name>
</gene>
<keyword evidence="4" id="KW-0238">DNA-binding</keyword>
<keyword evidence="3" id="KW-0731">Sigma factor</keyword>
<dbReference type="InterPro" id="IPR007627">
    <property type="entry name" value="RNA_pol_sigma70_r2"/>
</dbReference>
<dbReference type="EMBL" id="WMBQ01000002">
    <property type="protein sequence ID" value="MTD96276.1"/>
    <property type="molecule type" value="Genomic_DNA"/>
</dbReference>
<dbReference type="Gene3D" id="1.10.1740.10">
    <property type="match status" value="1"/>
</dbReference>
<name>A0A6I3KSC8_9HYPH</name>
<dbReference type="Pfam" id="PF04542">
    <property type="entry name" value="Sigma70_r2"/>
    <property type="match status" value="1"/>
</dbReference>
<evidence type="ECO:0000256" key="3">
    <source>
        <dbReference type="ARBA" id="ARBA00023082"/>
    </source>
</evidence>
<evidence type="ECO:0000313" key="9">
    <source>
        <dbReference type="Proteomes" id="UP000440694"/>
    </source>
</evidence>
<evidence type="ECO:0000313" key="8">
    <source>
        <dbReference type="EMBL" id="MTD96276.1"/>
    </source>
</evidence>
<evidence type="ECO:0000256" key="1">
    <source>
        <dbReference type="ARBA" id="ARBA00010641"/>
    </source>
</evidence>
<dbReference type="Pfam" id="PF08281">
    <property type="entry name" value="Sigma70_r4_2"/>
    <property type="match status" value="1"/>
</dbReference>
<dbReference type="AlphaFoldDB" id="A0A6I3KSC8"/>